<evidence type="ECO:0000256" key="5">
    <source>
        <dbReference type="ARBA" id="ARBA00022692"/>
    </source>
</evidence>
<evidence type="ECO:0000256" key="7">
    <source>
        <dbReference type="ARBA" id="ARBA00022989"/>
    </source>
</evidence>
<dbReference type="InterPro" id="IPR000515">
    <property type="entry name" value="MetI-like"/>
</dbReference>
<dbReference type="PANTHER" id="PTHR30614">
    <property type="entry name" value="MEMBRANE COMPONENT OF AMINO ACID ABC TRANSPORTER"/>
    <property type="match status" value="1"/>
</dbReference>
<accession>A0A2R4M4X5</accession>
<feature type="transmembrane region" description="Helical" evidence="9">
    <location>
        <begin position="190"/>
        <end position="213"/>
    </location>
</feature>
<comment type="similarity">
    <text evidence="2">Belongs to the binding-protein-dependent transport system permease family. HisMQ subfamily.</text>
</comment>
<keyword evidence="3 9" id="KW-0813">Transport</keyword>
<feature type="domain" description="ABC transmembrane type-1" evidence="10">
    <location>
        <begin position="93"/>
        <end position="394"/>
    </location>
</feature>
<dbReference type="Proteomes" id="UP000241447">
    <property type="component" value="Chromosome"/>
</dbReference>
<keyword evidence="8 9" id="KW-0472">Membrane</keyword>
<dbReference type="Gene3D" id="1.10.3720.10">
    <property type="entry name" value="MetI-like"/>
    <property type="match status" value="2"/>
</dbReference>
<evidence type="ECO:0000259" key="10">
    <source>
        <dbReference type="PROSITE" id="PS50928"/>
    </source>
</evidence>
<feature type="transmembrane region" description="Helical" evidence="9">
    <location>
        <begin position="131"/>
        <end position="152"/>
    </location>
</feature>
<dbReference type="PROSITE" id="PS50928">
    <property type="entry name" value="ABC_TM1"/>
    <property type="match status" value="1"/>
</dbReference>
<dbReference type="KEGG" id="cbak:DA792_14715"/>
<dbReference type="PANTHER" id="PTHR30614:SF37">
    <property type="entry name" value="AMINO-ACID ABC TRANSPORTER PERMEASE PROTEIN YHDX-RELATED"/>
    <property type="match status" value="1"/>
</dbReference>
<dbReference type="InterPro" id="IPR043429">
    <property type="entry name" value="ArtM/GltK/GlnP/TcyL/YhdX-like"/>
</dbReference>
<comment type="subcellular location">
    <subcellularLocation>
        <location evidence="1">Cell inner membrane</location>
        <topology evidence="1">Multi-pass membrane protein</topology>
    </subcellularLocation>
    <subcellularLocation>
        <location evidence="9">Cell membrane</location>
        <topology evidence="9">Multi-pass membrane protein</topology>
    </subcellularLocation>
</comment>
<dbReference type="CDD" id="cd06261">
    <property type="entry name" value="TM_PBP2"/>
    <property type="match status" value="1"/>
</dbReference>
<dbReference type="OrthoDB" id="9808531at2"/>
<keyword evidence="4" id="KW-1003">Cell membrane</keyword>
<evidence type="ECO:0000256" key="1">
    <source>
        <dbReference type="ARBA" id="ARBA00004429"/>
    </source>
</evidence>
<name>A0A2R4M4X5_9RHOB</name>
<feature type="transmembrane region" description="Helical" evidence="9">
    <location>
        <begin position="97"/>
        <end position="119"/>
    </location>
</feature>
<keyword evidence="5 9" id="KW-0812">Transmembrane</keyword>
<feature type="transmembrane region" description="Helical" evidence="9">
    <location>
        <begin position="275"/>
        <end position="300"/>
    </location>
</feature>
<protein>
    <submittedName>
        <fullName evidence="11">Amino acid ABC transporter permease</fullName>
    </submittedName>
</protein>
<proteinExistence type="inferred from homology"/>
<dbReference type="InterPro" id="IPR010065">
    <property type="entry name" value="AA_ABC_transptr_permease_3TM"/>
</dbReference>
<organism evidence="11 12">
    <name type="scientific">Celeribacter baekdonensis</name>
    <dbReference type="NCBI Taxonomy" id="875171"/>
    <lineage>
        <taxon>Bacteria</taxon>
        <taxon>Pseudomonadati</taxon>
        <taxon>Pseudomonadota</taxon>
        <taxon>Alphaproteobacteria</taxon>
        <taxon>Rhodobacterales</taxon>
        <taxon>Roseobacteraceae</taxon>
        <taxon>Celeribacter</taxon>
    </lineage>
</organism>
<evidence type="ECO:0000256" key="3">
    <source>
        <dbReference type="ARBA" id="ARBA00022448"/>
    </source>
</evidence>
<evidence type="ECO:0000256" key="6">
    <source>
        <dbReference type="ARBA" id="ARBA00022970"/>
    </source>
</evidence>
<gene>
    <name evidence="11" type="ORF">DA792_14715</name>
</gene>
<dbReference type="NCBIfam" id="TIGR01726">
    <property type="entry name" value="HEQRo_perm_3TM"/>
    <property type="match status" value="1"/>
</dbReference>
<keyword evidence="7 9" id="KW-1133">Transmembrane helix</keyword>
<dbReference type="InterPro" id="IPR035906">
    <property type="entry name" value="MetI-like_sf"/>
</dbReference>
<reference evidence="11 12" key="1">
    <citation type="submission" date="2018-03" db="EMBL/GenBank/DDBJ databases">
        <title>The Complete Genome of Celeribacter baekdonensis strain LH4, a Thiosulfate-Oxidizing Alphaproteobacterium Isolated from Gulf of Mexico Continental Slope Sediments.</title>
        <authorList>
            <person name="Flood B.E."/>
            <person name="Bailey J.V."/>
            <person name="Leprich D."/>
        </authorList>
    </citation>
    <scope>NUCLEOTIDE SEQUENCE [LARGE SCALE GENOMIC DNA]</scope>
    <source>
        <strain evidence="11 12">LH4</strain>
    </source>
</reference>
<dbReference type="GO" id="GO:0022857">
    <property type="term" value="F:transmembrane transporter activity"/>
    <property type="evidence" value="ECO:0007669"/>
    <property type="project" value="InterPro"/>
</dbReference>
<dbReference type="GO" id="GO:0043190">
    <property type="term" value="C:ATP-binding cassette (ABC) transporter complex"/>
    <property type="evidence" value="ECO:0007669"/>
    <property type="project" value="InterPro"/>
</dbReference>
<dbReference type="RefSeq" id="WP_107720623.1">
    <property type="nucleotide sequence ID" value="NZ_CAXBOP010000019.1"/>
</dbReference>
<dbReference type="SUPFAM" id="SSF161098">
    <property type="entry name" value="MetI-like"/>
    <property type="match status" value="2"/>
</dbReference>
<evidence type="ECO:0000313" key="12">
    <source>
        <dbReference type="Proteomes" id="UP000241447"/>
    </source>
</evidence>
<evidence type="ECO:0000256" key="2">
    <source>
        <dbReference type="ARBA" id="ARBA00010072"/>
    </source>
</evidence>
<sequence length="406" mass="44828">MTTLTDPPQSQGFRLSQLIYDTRYRSITIQVIVFIAFMLVGWVLIRNVTINLANLGKEIDFTFLRNPSNYDIQQTLIEYDSTSSNFRAAMVGLLNTLLVAFLGCILATLVGVTAGVLRLSKNWLVAKVMTVYVETFRNIPVVIWIIATMAVLSETLPQPSAFRGETPTASMWLWDTLAVTNRGTYIPSPVWGAGSVFVIGTFLLSLLGIWAFGKWALHRFEATGQILPTVWIKLAIFIVPTLLVYLALGRPVTFDSPVLKGFNFQGGIQLSNSMIALWLALSIYTGAFIAEIVRSGILAVSKGQTEAAFALGIRPSRTMNLVILPQALRVIIPPLISQFLNLTKNSSLALAVGYQDLRATLGGTTMNNTGRELECMLLMMLIYLIVSLIISSGMNVYNKSMKLKER</sequence>
<evidence type="ECO:0000256" key="4">
    <source>
        <dbReference type="ARBA" id="ARBA00022475"/>
    </source>
</evidence>
<evidence type="ECO:0000256" key="9">
    <source>
        <dbReference type="RuleBase" id="RU363032"/>
    </source>
</evidence>
<evidence type="ECO:0000256" key="8">
    <source>
        <dbReference type="ARBA" id="ARBA00023136"/>
    </source>
</evidence>
<dbReference type="EMBL" id="CP028475">
    <property type="protein sequence ID" value="AVW92178.1"/>
    <property type="molecule type" value="Genomic_DNA"/>
</dbReference>
<feature type="transmembrane region" description="Helical" evidence="9">
    <location>
        <begin position="24"/>
        <end position="45"/>
    </location>
</feature>
<dbReference type="Pfam" id="PF00528">
    <property type="entry name" value="BPD_transp_1"/>
    <property type="match status" value="1"/>
</dbReference>
<feature type="transmembrane region" description="Helical" evidence="9">
    <location>
        <begin position="376"/>
        <end position="397"/>
    </location>
</feature>
<dbReference type="AlphaFoldDB" id="A0A2R4M4X5"/>
<keyword evidence="6" id="KW-0029">Amino-acid transport</keyword>
<dbReference type="GO" id="GO:0006865">
    <property type="term" value="P:amino acid transport"/>
    <property type="evidence" value="ECO:0007669"/>
    <property type="project" value="UniProtKB-KW"/>
</dbReference>
<evidence type="ECO:0000313" key="11">
    <source>
        <dbReference type="EMBL" id="AVW92178.1"/>
    </source>
</evidence>
<feature type="transmembrane region" description="Helical" evidence="9">
    <location>
        <begin position="225"/>
        <end position="248"/>
    </location>
</feature>